<dbReference type="AlphaFoldDB" id="B4JAY3"/>
<keyword evidence="1" id="KW-0175">Coiled coil</keyword>
<keyword evidence="3" id="KW-1185">Reference proteome</keyword>
<dbReference type="STRING" id="7222.B4JAY3"/>
<evidence type="ECO:0000313" key="3">
    <source>
        <dbReference type="Proteomes" id="UP000001070"/>
    </source>
</evidence>
<dbReference type="SMR" id="B4JAY3"/>
<dbReference type="eggNOG" id="ENOG502T9XM">
    <property type="taxonomic scope" value="Eukaryota"/>
</dbReference>
<proteinExistence type="predicted"/>
<dbReference type="OMA" id="YYTSYEE"/>
<dbReference type="KEGG" id="dgr:6561751"/>
<organism evidence="3">
    <name type="scientific">Drosophila grimshawi</name>
    <name type="common">Hawaiian fruit fly</name>
    <name type="synonym">Idiomyia grimshawi</name>
    <dbReference type="NCBI Taxonomy" id="7222"/>
    <lineage>
        <taxon>Eukaryota</taxon>
        <taxon>Metazoa</taxon>
        <taxon>Ecdysozoa</taxon>
        <taxon>Arthropoda</taxon>
        <taxon>Hexapoda</taxon>
        <taxon>Insecta</taxon>
        <taxon>Pterygota</taxon>
        <taxon>Neoptera</taxon>
        <taxon>Endopterygota</taxon>
        <taxon>Diptera</taxon>
        <taxon>Brachycera</taxon>
        <taxon>Muscomorpha</taxon>
        <taxon>Ephydroidea</taxon>
        <taxon>Drosophilidae</taxon>
        <taxon>Drosophila</taxon>
        <taxon>Hawaiian Drosophila</taxon>
    </lineage>
</organism>
<dbReference type="Proteomes" id="UP000001070">
    <property type="component" value="Unassembled WGS sequence"/>
</dbReference>
<dbReference type="InParanoid" id="B4JAY3"/>
<dbReference type="GO" id="GO:0045893">
    <property type="term" value="P:positive regulation of DNA-templated transcription"/>
    <property type="evidence" value="ECO:0007669"/>
    <property type="project" value="TreeGrafter"/>
</dbReference>
<dbReference type="PhylomeDB" id="B4JAY3"/>
<name>B4JAY3_DROGR</name>
<reference evidence="2 3" key="1">
    <citation type="journal article" date="2007" name="Nature">
        <title>Evolution of genes and genomes on the Drosophila phylogeny.</title>
        <authorList>
            <consortium name="Drosophila 12 Genomes Consortium"/>
            <person name="Clark A.G."/>
            <person name="Eisen M.B."/>
            <person name="Smith D.R."/>
            <person name="Bergman C.M."/>
            <person name="Oliver B."/>
            <person name="Markow T.A."/>
            <person name="Kaufman T.C."/>
            <person name="Kellis M."/>
            <person name="Gelbart W."/>
            <person name="Iyer V.N."/>
            <person name="Pollard D.A."/>
            <person name="Sackton T.B."/>
            <person name="Larracuente A.M."/>
            <person name="Singh N.D."/>
            <person name="Abad J.P."/>
            <person name="Abt D.N."/>
            <person name="Adryan B."/>
            <person name="Aguade M."/>
            <person name="Akashi H."/>
            <person name="Anderson W.W."/>
            <person name="Aquadro C.F."/>
            <person name="Ardell D.H."/>
            <person name="Arguello R."/>
            <person name="Artieri C.G."/>
            <person name="Barbash D.A."/>
            <person name="Barker D."/>
            <person name="Barsanti P."/>
            <person name="Batterham P."/>
            <person name="Batzoglou S."/>
            <person name="Begun D."/>
            <person name="Bhutkar A."/>
            <person name="Blanco E."/>
            <person name="Bosak S.A."/>
            <person name="Bradley R.K."/>
            <person name="Brand A.D."/>
            <person name="Brent M.R."/>
            <person name="Brooks A.N."/>
            <person name="Brown R.H."/>
            <person name="Butlin R.K."/>
            <person name="Caggese C."/>
            <person name="Calvi B.R."/>
            <person name="Bernardo de Carvalho A."/>
            <person name="Caspi A."/>
            <person name="Castrezana S."/>
            <person name="Celniker S.E."/>
            <person name="Chang J.L."/>
            <person name="Chapple C."/>
            <person name="Chatterji S."/>
            <person name="Chinwalla A."/>
            <person name="Civetta A."/>
            <person name="Clifton S.W."/>
            <person name="Comeron J.M."/>
            <person name="Costello J.C."/>
            <person name="Coyne J.A."/>
            <person name="Daub J."/>
            <person name="David R.G."/>
            <person name="Delcher A.L."/>
            <person name="Delehaunty K."/>
            <person name="Do C.B."/>
            <person name="Ebling H."/>
            <person name="Edwards K."/>
            <person name="Eickbush T."/>
            <person name="Evans J.D."/>
            <person name="Filipski A."/>
            <person name="Findeiss S."/>
            <person name="Freyhult E."/>
            <person name="Fulton L."/>
            <person name="Fulton R."/>
            <person name="Garcia A.C."/>
            <person name="Gardiner A."/>
            <person name="Garfield D.A."/>
            <person name="Garvin B.E."/>
            <person name="Gibson G."/>
            <person name="Gilbert D."/>
            <person name="Gnerre S."/>
            <person name="Godfrey J."/>
            <person name="Good R."/>
            <person name="Gotea V."/>
            <person name="Gravely B."/>
            <person name="Greenberg A.J."/>
            <person name="Griffiths-Jones S."/>
            <person name="Gross S."/>
            <person name="Guigo R."/>
            <person name="Gustafson E.A."/>
            <person name="Haerty W."/>
            <person name="Hahn M.W."/>
            <person name="Halligan D.L."/>
            <person name="Halpern A.L."/>
            <person name="Halter G.M."/>
            <person name="Han M.V."/>
            <person name="Heger A."/>
            <person name="Hillier L."/>
            <person name="Hinrichs A.S."/>
            <person name="Holmes I."/>
            <person name="Hoskins R.A."/>
            <person name="Hubisz M.J."/>
            <person name="Hultmark D."/>
            <person name="Huntley M.A."/>
            <person name="Jaffe D.B."/>
            <person name="Jagadeeshan S."/>
            <person name="Jeck W.R."/>
            <person name="Johnson J."/>
            <person name="Jones C.D."/>
            <person name="Jordan W.C."/>
            <person name="Karpen G.H."/>
            <person name="Kataoka E."/>
            <person name="Keightley P.D."/>
            <person name="Kheradpour P."/>
            <person name="Kirkness E.F."/>
            <person name="Koerich L.B."/>
            <person name="Kristiansen K."/>
            <person name="Kudrna D."/>
            <person name="Kulathinal R.J."/>
            <person name="Kumar S."/>
            <person name="Kwok R."/>
            <person name="Lander E."/>
            <person name="Langley C.H."/>
            <person name="Lapoint R."/>
            <person name="Lazzaro B.P."/>
            <person name="Lee S.J."/>
            <person name="Levesque L."/>
            <person name="Li R."/>
            <person name="Lin C.F."/>
            <person name="Lin M.F."/>
            <person name="Lindblad-Toh K."/>
            <person name="Llopart A."/>
            <person name="Long M."/>
            <person name="Low L."/>
            <person name="Lozovsky E."/>
            <person name="Lu J."/>
            <person name="Luo M."/>
            <person name="Machado C.A."/>
            <person name="Makalowski W."/>
            <person name="Marzo M."/>
            <person name="Matsuda M."/>
            <person name="Matzkin L."/>
            <person name="McAllister B."/>
            <person name="McBride C.S."/>
            <person name="McKernan B."/>
            <person name="McKernan K."/>
            <person name="Mendez-Lago M."/>
            <person name="Minx P."/>
            <person name="Mollenhauer M.U."/>
            <person name="Montooth K."/>
            <person name="Mount S.M."/>
            <person name="Mu X."/>
            <person name="Myers E."/>
            <person name="Negre B."/>
            <person name="Newfeld S."/>
            <person name="Nielsen R."/>
            <person name="Noor M.A."/>
            <person name="O'Grady P."/>
            <person name="Pachter L."/>
            <person name="Papaceit M."/>
            <person name="Parisi M.J."/>
            <person name="Parisi M."/>
            <person name="Parts L."/>
            <person name="Pedersen J.S."/>
            <person name="Pesole G."/>
            <person name="Phillippy A.M."/>
            <person name="Ponting C.P."/>
            <person name="Pop M."/>
            <person name="Porcelli D."/>
            <person name="Powell J.R."/>
            <person name="Prohaska S."/>
            <person name="Pruitt K."/>
            <person name="Puig M."/>
            <person name="Quesneville H."/>
            <person name="Ram K.R."/>
            <person name="Rand D."/>
            <person name="Rasmussen M.D."/>
            <person name="Reed L.K."/>
            <person name="Reenan R."/>
            <person name="Reily A."/>
            <person name="Remington K.A."/>
            <person name="Rieger T.T."/>
            <person name="Ritchie M.G."/>
            <person name="Robin C."/>
            <person name="Rogers Y.H."/>
            <person name="Rohde C."/>
            <person name="Rozas J."/>
            <person name="Rubenfield M.J."/>
            <person name="Ruiz A."/>
            <person name="Russo S."/>
            <person name="Salzberg S.L."/>
            <person name="Sanchez-Gracia A."/>
            <person name="Saranga D.J."/>
            <person name="Sato H."/>
            <person name="Schaeffer S.W."/>
            <person name="Schatz M.C."/>
            <person name="Schlenke T."/>
            <person name="Schwartz R."/>
            <person name="Segarra C."/>
            <person name="Singh R.S."/>
            <person name="Sirot L."/>
            <person name="Sirota M."/>
            <person name="Sisneros N.B."/>
            <person name="Smith C.D."/>
            <person name="Smith T.F."/>
            <person name="Spieth J."/>
            <person name="Stage D.E."/>
            <person name="Stark A."/>
            <person name="Stephan W."/>
            <person name="Strausberg R.L."/>
            <person name="Strempel S."/>
            <person name="Sturgill D."/>
            <person name="Sutton G."/>
            <person name="Sutton G.G."/>
            <person name="Tao W."/>
            <person name="Teichmann S."/>
            <person name="Tobari Y.N."/>
            <person name="Tomimura Y."/>
            <person name="Tsolas J.M."/>
            <person name="Valente V.L."/>
            <person name="Venter E."/>
            <person name="Venter J.C."/>
            <person name="Vicario S."/>
            <person name="Vieira F.G."/>
            <person name="Vilella A.J."/>
            <person name="Villasante A."/>
            <person name="Walenz B."/>
            <person name="Wang J."/>
            <person name="Wasserman M."/>
            <person name="Watts T."/>
            <person name="Wilson D."/>
            <person name="Wilson R.K."/>
            <person name="Wing R.A."/>
            <person name="Wolfner M.F."/>
            <person name="Wong A."/>
            <person name="Wong G.K."/>
            <person name="Wu C.I."/>
            <person name="Wu G."/>
            <person name="Yamamoto D."/>
            <person name="Yang H.P."/>
            <person name="Yang S.P."/>
            <person name="Yorke J.A."/>
            <person name="Yoshida K."/>
            <person name="Zdobnov E."/>
            <person name="Zhang P."/>
            <person name="Zhang Y."/>
            <person name="Zimin A.V."/>
            <person name="Baldwin J."/>
            <person name="Abdouelleil A."/>
            <person name="Abdulkadir J."/>
            <person name="Abebe A."/>
            <person name="Abera B."/>
            <person name="Abreu J."/>
            <person name="Acer S.C."/>
            <person name="Aftuck L."/>
            <person name="Alexander A."/>
            <person name="An P."/>
            <person name="Anderson E."/>
            <person name="Anderson S."/>
            <person name="Arachi H."/>
            <person name="Azer M."/>
            <person name="Bachantsang P."/>
            <person name="Barry A."/>
            <person name="Bayul T."/>
            <person name="Berlin A."/>
            <person name="Bessette D."/>
            <person name="Bloom T."/>
            <person name="Blye J."/>
            <person name="Boguslavskiy L."/>
            <person name="Bonnet C."/>
            <person name="Boukhgalter B."/>
            <person name="Bourzgui I."/>
            <person name="Brown A."/>
            <person name="Cahill P."/>
            <person name="Channer S."/>
            <person name="Cheshatsang Y."/>
            <person name="Chuda L."/>
            <person name="Citroen M."/>
            <person name="Collymore A."/>
            <person name="Cooke P."/>
            <person name="Costello M."/>
            <person name="D'Aco K."/>
            <person name="Daza R."/>
            <person name="De Haan G."/>
            <person name="DeGray S."/>
            <person name="DeMaso C."/>
            <person name="Dhargay N."/>
            <person name="Dooley K."/>
            <person name="Dooley E."/>
            <person name="Doricent M."/>
            <person name="Dorje P."/>
            <person name="Dorjee K."/>
            <person name="Dupes A."/>
            <person name="Elong R."/>
            <person name="Falk J."/>
            <person name="Farina A."/>
            <person name="Faro S."/>
            <person name="Ferguson D."/>
            <person name="Fisher S."/>
            <person name="Foley C.D."/>
            <person name="Franke A."/>
            <person name="Friedrich D."/>
            <person name="Gadbois L."/>
            <person name="Gearin G."/>
            <person name="Gearin C.R."/>
            <person name="Giannoukos G."/>
            <person name="Goode T."/>
            <person name="Graham J."/>
            <person name="Grandbois E."/>
            <person name="Grewal S."/>
            <person name="Gyaltsen K."/>
            <person name="Hafez N."/>
            <person name="Hagos B."/>
            <person name="Hall J."/>
            <person name="Henson C."/>
            <person name="Hollinger A."/>
            <person name="Honan T."/>
            <person name="Huard M.D."/>
            <person name="Hughes L."/>
            <person name="Hurhula B."/>
            <person name="Husby M.E."/>
            <person name="Kamat A."/>
            <person name="Kanga B."/>
            <person name="Kashin S."/>
            <person name="Khazanovich D."/>
            <person name="Kisner P."/>
            <person name="Lance K."/>
            <person name="Lara M."/>
            <person name="Lee W."/>
            <person name="Lennon N."/>
            <person name="Letendre F."/>
            <person name="LeVine R."/>
            <person name="Lipovsky A."/>
            <person name="Liu X."/>
            <person name="Liu J."/>
            <person name="Liu S."/>
            <person name="Lokyitsang T."/>
            <person name="Lokyitsang Y."/>
            <person name="Lubonja R."/>
            <person name="Lui A."/>
            <person name="MacDonald P."/>
            <person name="Magnisalis V."/>
            <person name="Maru K."/>
            <person name="Matthews C."/>
            <person name="McCusker W."/>
            <person name="McDonough S."/>
            <person name="Mehta T."/>
            <person name="Meldrim J."/>
            <person name="Meneus L."/>
            <person name="Mihai O."/>
            <person name="Mihalev A."/>
            <person name="Mihova T."/>
            <person name="Mittelman R."/>
            <person name="Mlenga V."/>
            <person name="Montmayeur A."/>
            <person name="Mulrain L."/>
            <person name="Navidi A."/>
            <person name="Naylor J."/>
            <person name="Negash T."/>
            <person name="Nguyen T."/>
            <person name="Nguyen N."/>
            <person name="Nicol R."/>
            <person name="Norbu C."/>
            <person name="Norbu N."/>
            <person name="Novod N."/>
            <person name="O'Neill B."/>
            <person name="Osman S."/>
            <person name="Markiewicz E."/>
            <person name="Oyono O.L."/>
            <person name="Patti C."/>
            <person name="Phunkhang P."/>
            <person name="Pierre F."/>
            <person name="Priest M."/>
            <person name="Raghuraman S."/>
            <person name="Rege F."/>
            <person name="Reyes R."/>
            <person name="Rise C."/>
            <person name="Rogov P."/>
            <person name="Ross K."/>
            <person name="Ryan E."/>
            <person name="Settipalli S."/>
            <person name="Shea T."/>
            <person name="Sherpa N."/>
            <person name="Shi L."/>
            <person name="Shih D."/>
            <person name="Sparrow T."/>
            <person name="Spaulding J."/>
            <person name="Stalker J."/>
            <person name="Stange-Thomann N."/>
            <person name="Stavropoulos S."/>
            <person name="Stone C."/>
            <person name="Strader C."/>
            <person name="Tesfaye S."/>
            <person name="Thomson T."/>
            <person name="Thoulutsang Y."/>
            <person name="Thoulutsang D."/>
            <person name="Topham K."/>
            <person name="Topping I."/>
            <person name="Tsamla T."/>
            <person name="Vassiliev H."/>
            <person name="Vo A."/>
            <person name="Wangchuk T."/>
            <person name="Wangdi T."/>
            <person name="Weiand M."/>
            <person name="Wilkinson J."/>
            <person name="Wilson A."/>
            <person name="Yadav S."/>
            <person name="Young G."/>
            <person name="Yu Q."/>
            <person name="Zembek L."/>
            <person name="Zhong D."/>
            <person name="Zimmer A."/>
            <person name="Zwirko Z."/>
            <person name="Jaffe D.B."/>
            <person name="Alvarez P."/>
            <person name="Brockman W."/>
            <person name="Butler J."/>
            <person name="Chin C."/>
            <person name="Gnerre S."/>
            <person name="Grabherr M."/>
            <person name="Kleber M."/>
            <person name="Mauceli E."/>
            <person name="MacCallum I."/>
        </authorList>
    </citation>
    <scope>NUCLEOTIDE SEQUENCE [LARGE SCALE GENOMIC DNA]</scope>
    <source>
        <strain evidence="3">Tucson 15287-2541.00</strain>
    </source>
</reference>
<dbReference type="OrthoDB" id="7919885at2759"/>
<dbReference type="EMBL" id="CH916368">
    <property type="protein sequence ID" value="EDW02853.1"/>
    <property type="molecule type" value="Genomic_DNA"/>
</dbReference>
<sequence>MSDPENDSKVRRGPKHMRLRYYTSYEEATIVKVWREHLHEITSYTENLSIFREIAFGLQQHRIRLNKQEVRRRISSYRNKYLLERSRLESDPQYKSEWRLFPLIDCLFQTGGTAATPPNVAQTELKRIEQLEANVRQELTNLPRFSRHDCKTIKFKQDPNGCPFLDVQQQEQQPLSFHYAHIKTEVKQELDIIPTLPEEKRFPLMSANRIKQEPHLLPMSASEQSPSTSLDSNPACYSRRTRRRMIMPRSGSITLAQIEQLQKENELLKEQRDMDLADLKLMEREYQLLEQKLDSCLHRNEVLLNYMDTYLVKRGTI</sequence>
<accession>B4JAY3</accession>
<dbReference type="FunCoup" id="B4JAY3">
    <property type="interactions" value="119"/>
</dbReference>
<dbReference type="GO" id="GO:0016604">
    <property type="term" value="C:nuclear body"/>
    <property type="evidence" value="ECO:0007669"/>
    <property type="project" value="TreeGrafter"/>
</dbReference>
<dbReference type="HOGENOM" id="CLU_869523_0_0_1"/>
<evidence type="ECO:0000313" key="2">
    <source>
        <dbReference type="EMBL" id="EDW02853.1"/>
    </source>
</evidence>
<gene>
    <name evidence="2" type="primary">Dgri\GH10813</name>
    <name evidence="2" type="ORF">Dgri_GH10813</name>
</gene>
<protein>
    <submittedName>
        <fullName evidence="2">GH10813</fullName>
    </submittedName>
</protein>
<evidence type="ECO:0000256" key="1">
    <source>
        <dbReference type="SAM" id="Coils"/>
    </source>
</evidence>
<dbReference type="PANTHER" id="PTHR22666:SF3">
    <property type="entry name" value="MYB_SANT-LIKE DNA-BINDING DOMAIN-CONTAINING PROTEIN 1"/>
    <property type="match status" value="1"/>
</dbReference>
<dbReference type="PANTHER" id="PTHR22666">
    <property type="entry name" value="MYB_SANT-LIKE DNA-BINDING DOMAIN-CONTAINING PROTEIN 1"/>
    <property type="match status" value="1"/>
</dbReference>
<dbReference type="InterPro" id="IPR026095">
    <property type="entry name" value="Myb/SANT-like_DNA-bd_dom_prot"/>
</dbReference>
<feature type="coiled-coil region" evidence="1">
    <location>
        <begin position="258"/>
        <end position="299"/>
    </location>
</feature>